<proteinExistence type="predicted"/>
<protein>
    <submittedName>
        <fullName evidence="1">Uncharacterized protein</fullName>
    </submittedName>
</protein>
<dbReference type="EMBL" id="JANBUL010000045">
    <property type="protein sequence ID" value="KAJ2783526.1"/>
    <property type="molecule type" value="Genomic_DNA"/>
</dbReference>
<keyword evidence="2" id="KW-1185">Reference proteome</keyword>
<name>A0A9W8HF17_9FUNG</name>
<dbReference type="Proteomes" id="UP001140217">
    <property type="component" value="Unassembled WGS sequence"/>
</dbReference>
<reference evidence="1" key="1">
    <citation type="submission" date="2022-07" db="EMBL/GenBank/DDBJ databases">
        <title>Phylogenomic reconstructions and comparative analyses of Kickxellomycotina fungi.</title>
        <authorList>
            <person name="Reynolds N.K."/>
            <person name="Stajich J.E."/>
            <person name="Barry K."/>
            <person name="Grigoriev I.V."/>
            <person name="Crous P."/>
            <person name="Smith M.E."/>
        </authorList>
    </citation>
    <scope>NUCLEOTIDE SEQUENCE</scope>
    <source>
        <strain evidence="1">NBRC 105414</strain>
    </source>
</reference>
<evidence type="ECO:0000313" key="1">
    <source>
        <dbReference type="EMBL" id="KAJ2783526.1"/>
    </source>
</evidence>
<gene>
    <name evidence="1" type="ORF">H4R18_001659</name>
</gene>
<sequence length="552" mass="60320">MLQQLPWNVQAQVVRQLHGAPGGRRSGHGGSSNIVGEEKRSNRLAALLGTCRALRVLALERLCREMTIAVSCTPEMVYAAHLGWPTNVGLPGSEHDHLVRAATVDVDFWSILNGRAARLLEAWGRVLAGARVLTLNFEHFELGYDDDVRGAALNVNRFARCARALFPALRDVRVRHCAGYAIMRPEFHDALTRHLPAALALPCVSAAAVTDDDSVAPALPAAPQLTSIVFTWNMYFRHAVQLVHNSTQTLRTLTIAFNHVDGLALLVEDTRGRPVTYPALRELHLSCWYYLEQHPRPSTAGVVFPQLRQLHIDMDYPFADDTLFRGNSGALEVLRMNVDSDAIAMAQRHRVFGEGRFAALRSVRVRNINNSQLKPGAPSEAATRFALEIGARAQTLTIEDITMDRRALAPLVKAQAPLDHLQLLVVPDAALTLAQIARLLARAPRLAELHCMFSGLGVSHTNSDRDIVHFAVAAAAAAHTVRFFSVLRTGYCAATSVGAIARCAAALAIICPRFARVDVPSHLVDALNAAMAQLVIYGQFAPHAARLQQVVF</sequence>
<organism evidence="1 2">
    <name type="scientific">Coemansia javaensis</name>
    <dbReference type="NCBI Taxonomy" id="2761396"/>
    <lineage>
        <taxon>Eukaryota</taxon>
        <taxon>Fungi</taxon>
        <taxon>Fungi incertae sedis</taxon>
        <taxon>Zoopagomycota</taxon>
        <taxon>Kickxellomycotina</taxon>
        <taxon>Kickxellomycetes</taxon>
        <taxon>Kickxellales</taxon>
        <taxon>Kickxellaceae</taxon>
        <taxon>Coemansia</taxon>
    </lineage>
</organism>
<accession>A0A9W8HF17</accession>
<dbReference type="OrthoDB" id="5529877at2759"/>
<evidence type="ECO:0000313" key="2">
    <source>
        <dbReference type="Proteomes" id="UP001140217"/>
    </source>
</evidence>
<dbReference type="AlphaFoldDB" id="A0A9W8HF17"/>
<comment type="caution">
    <text evidence="1">The sequence shown here is derived from an EMBL/GenBank/DDBJ whole genome shotgun (WGS) entry which is preliminary data.</text>
</comment>